<dbReference type="InterPro" id="IPR031563">
    <property type="entry name" value="MOT1/MOT2"/>
</dbReference>
<evidence type="ECO:0000313" key="3">
    <source>
        <dbReference type="Proteomes" id="UP001196870"/>
    </source>
</evidence>
<sequence length="383" mass="38231">MDATPPAAPPRHRLLHEAAGACGDLGTFIPHAIGAMAVAGLAPAGVLFGFGASLIGAGLFYGLPMAVQPMKAVSAVLLTGQLSPGATAAAGLMLGAVMLLLGATGLIGRVARLIPQSVAAGLQLGLGLLMGWLGLKMMLETPWIGVPVAVLLLALPRLAPRLPAVLLVLPAAVVAGLLGGVAEVPGIAGFAPGLPPLMLPQDWGAVRRALEFAVLPQLPLTLTNAVIVTAILCREMFPAQAARATERNLALTTGIGNLLLAPFGAMPMCHGAGGVIAQHRFGARGGLAPALLGAVLLILGLGFAESAAGIFAAIPGAAVGALLLVAGTDLALSRRLFDARPHCWPAIGIAAAGTALLNPAIGLAAGWAVEAARGAIGRRRTQA</sequence>
<feature type="transmembrane region" description="Helical" evidence="1">
    <location>
        <begin position="310"/>
        <end position="332"/>
    </location>
</feature>
<dbReference type="PANTHER" id="PTHR31970:SF9">
    <property type="entry name" value="MOLYBDATE TRANSPORTER 2"/>
    <property type="match status" value="1"/>
</dbReference>
<feature type="transmembrane region" description="Helical" evidence="1">
    <location>
        <begin position="212"/>
        <end position="233"/>
    </location>
</feature>
<protein>
    <submittedName>
        <fullName evidence="2">Benzoate transporter</fullName>
    </submittedName>
</protein>
<dbReference type="EMBL" id="JAAGBB010000057">
    <property type="protein sequence ID" value="MBR0668440.1"/>
    <property type="molecule type" value="Genomic_DNA"/>
</dbReference>
<dbReference type="RefSeq" id="WP_211856216.1">
    <property type="nucleotide sequence ID" value="NZ_JAAGBB010000057.1"/>
</dbReference>
<name>A0ABS5F798_9PROT</name>
<gene>
    <name evidence="2" type="ORF">GXW71_29075</name>
</gene>
<accession>A0ABS5F798</accession>
<reference evidence="3" key="1">
    <citation type="journal article" date="2021" name="Syst. Appl. Microbiol.">
        <title>Roseomonas hellenica sp. nov., isolated from roots of wild-growing Alkanna tinctoria.</title>
        <authorList>
            <person name="Rat A."/>
            <person name="Naranjo H.D."/>
            <person name="Lebbe L."/>
            <person name="Cnockaert M."/>
            <person name="Krigas N."/>
            <person name="Grigoriadou K."/>
            <person name="Maloupa E."/>
            <person name="Willems A."/>
        </authorList>
    </citation>
    <scope>NUCLEOTIDE SEQUENCE [LARGE SCALE GENOMIC DNA]</scope>
    <source>
        <strain evidence="3">LMG 31523</strain>
    </source>
</reference>
<feature type="transmembrane region" description="Helical" evidence="1">
    <location>
        <begin position="113"/>
        <end position="135"/>
    </location>
</feature>
<feature type="transmembrane region" description="Helical" evidence="1">
    <location>
        <begin position="82"/>
        <end position="101"/>
    </location>
</feature>
<feature type="transmembrane region" description="Helical" evidence="1">
    <location>
        <begin position="38"/>
        <end position="62"/>
    </location>
</feature>
<feature type="transmembrane region" description="Helical" evidence="1">
    <location>
        <begin position="344"/>
        <end position="369"/>
    </location>
</feature>
<feature type="transmembrane region" description="Helical" evidence="1">
    <location>
        <begin position="286"/>
        <end position="304"/>
    </location>
</feature>
<proteinExistence type="predicted"/>
<keyword evidence="1" id="KW-0472">Membrane</keyword>
<keyword evidence="1" id="KW-1133">Transmembrane helix</keyword>
<dbReference type="Proteomes" id="UP001196870">
    <property type="component" value="Unassembled WGS sequence"/>
</dbReference>
<organism evidence="2 3">
    <name type="scientific">Plastoroseomonas hellenica</name>
    <dbReference type="NCBI Taxonomy" id="2687306"/>
    <lineage>
        <taxon>Bacteria</taxon>
        <taxon>Pseudomonadati</taxon>
        <taxon>Pseudomonadota</taxon>
        <taxon>Alphaproteobacteria</taxon>
        <taxon>Acetobacterales</taxon>
        <taxon>Acetobacteraceae</taxon>
        <taxon>Plastoroseomonas</taxon>
    </lineage>
</organism>
<keyword evidence="1" id="KW-0812">Transmembrane</keyword>
<comment type="caution">
    <text evidence="2">The sequence shown here is derived from an EMBL/GenBank/DDBJ whole genome shotgun (WGS) entry which is preliminary data.</text>
</comment>
<feature type="transmembrane region" description="Helical" evidence="1">
    <location>
        <begin position="166"/>
        <end position="192"/>
    </location>
</feature>
<evidence type="ECO:0000313" key="2">
    <source>
        <dbReference type="EMBL" id="MBR0668440.1"/>
    </source>
</evidence>
<dbReference type="Pfam" id="PF16983">
    <property type="entry name" value="MFS_MOT1"/>
    <property type="match status" value="2"/>
</dbReference>
<evidence type="ECO:0000256" key="1">
    <source>
        <dbReference type="SAM" id="Phobius"/>
    </source>
</evidence>
<dbReference type="PANTHER" id="PTHR31970">
    <property type="match status" value="1"/>
</dbReference>
<feature type="transmembrane region" description="Helical" evidence="1">
    <location>
        <begin position="141"/>
        <end position="159"/>
    </location>
</feature>
<keyword evidence="3" id="KW-1185">Reference proteome</keyword>